<evidence type="ECO:0000259" key="2">
    <source>
        <dbReference type="Pfam" id="PF22106"/>
    </source>
</evidence>
<dbReference type="GO" id="GO:0003677">
    <property type="term" value="F:DNA binding"/>
    <property type="evidence" value="ECO:0007669"/>
    <property type="project" value="UniProtKB-KW"/>
</dbReference>
<comment type="caution">
    <text evidence="3">The sequence shown here is derived from an EMBL/GenBank/DDBJ whole genome shotgun (WGS) entry which is preliminary data.</text>
</comment>
<sequence length="248" mass="28295">MTMGESERLQEALSRHLRHPGVHPAPAGIEDRRLAIYRDLIYNNIEGFIAGGFPVLREILDDDRWHALVRDFVSTHRSQSPYFLEISQEFLAYLQNERQGSPDDPPFLLELAHYEWVELALDVAEGELPAARQAQDLLGGRVQVSPLLWCLSYRYPVHRLGPDFQPMEPPPEPTFLLVYRNRAEQVEFMLSNNVTVRLIKILQAGTESGESALRQLAQEMEHPDPAQLIEHGAGLLEELSARDILWAE</sequence>
<feature type="domain" description="Putative DNA-binding" evidence="1">
    <location>
        <begin position="9"/>
        <end position="94"/>
    </location>
</feature>
<dbReference type="EMBL" id="JAULRT010000062">
    <property type="protein sequence ID" value="MDO3383892.1"/>
    <property type="molecule type" value="Genomic_DNA"/>
</dbReference>
<dbReference type="InterPro" id="IPR044922">
    <property type="entry name" value="DUF2063_N_sf"/>
</dbReference>
<protein>
    <submittedName>
        <fullName evidence="3">DNA-binding domain-containing protein</fullName>
    </submittedName>
</protein>
<proteinExistence type="predicted"/>
<dbReference type="Proteomes" id="UP001168380">
    <property type="component" value="Unassembled WGS sequence"/>
</dbReference>
<reference evidence="3" key="1">
    <citation type="submission" date="2023-07" db="EMBL/GenBank/DDBJ databases">
        <title>Gilvimarinus algae sp. nov., isolated from the surface of Kelp.</title>
        <authorList>
            <person name="Sun Y.Y."/>
            <person name="Gong Y."/>
            <person name="Du Z.J."/>
        </authorList>
    </citation>
    <scope>NUCLEOTIDE SEQUENCE</scope>
    <source>
        <strain evidence="3">SDUM040014</strain>
    </source>
</reference>
<gene>
    <name evidence="3" type="ORF">QWI16_17045</name>
</gene>
<organism evidence="3 4">
    <name type="scientific">Gilvimarinus algae</name>
    <dbReference type="NCBI Taxonomy" id="3058037"/>
    <lineage>
        <taxon>Bacteria</taxon>
        <taxon>Pseudomonadati</taxon>
        <taxon>Pseudomonadota</taxon>
        <taxon>Gammaproteobacteria</taxon>
        <taxon>Cellvibrionales</taxon>
        <taxon>Cellvibrionaceae</taxon>
        <taxon>Gilvimarinus</taxon>
    </lineage>
</organism>
<evidence type="ECO:0000259" key="1">
    <source>
        <dbReference type="Pfam" id="PF09836"/>
    </source>
</evidence>
<dbReference type="InterPro" id="IPR054098">
    <property type="entry name" value="NGO1945-like_C"/>
</dbReference>
<keyword evidence="4" id="KW-1185">Reference proteome</keyword>
<dbReference type="RefSeq" id="WP_302715015.1">
    <property type="nucleotide sequence ID" value="NZ_JAULRT010000062.1"/>
</dbReference>
<feature type="domain" description="NGO1945-like C-terminal" evidence="2">
    <location>
        <begin position="145"/>
        <end position="239"/>
    </location>
</feature>
<name>A0ABT8TNB5_9GAMM</name>
<evidence type="ECO:0000313" key="4">
    <source>
        <dbReference type="Proteomes" id="UP001168380"/>
    </source>
</evidence>
<dbReference type="Gene3D" id="1.10.150.690">
    <property type="entry name" value="DUF2063"/>
    <property type="match status" value="1"/>
</dbReference>
<dbReference type="Pfam" id="PF22106">
    <property type="entry name" value="NGO1945_C"/>
    <property type="match status" value="1"/>
</dbReference>
<accession>A0ABT8TNB5</accession>
<evidence type="ECO:0000313" key="3">
    <source>
        <dbReference type="EMBL" id="MDO3383892.1"/>
    </source>
</evidence>
<dbReference type="Pfam" id="PF09836">
    <property type="entry name" value="DUF2063"/>
    <property type="match status" value="1"/>
</dbReference>
<keyword evidence="3" id="KW-0238">DNA-binding</keyword>
<dbReference type="InterPro" id="IPR018640">
    <property type="entry name" value="DUF2063"/>
</dbReference>
<dbReference type="Gene3D" id="3.90.930.50">
    <property type="match status" value="1"/>
</dbReference>